<evidence type="ECO:0000313" key="5">
    <source>
        <dbReference type="EMBL" id="NMP33316.1"/>
    </source>
</evidence>
<keyword evidence="3" id="KW-0443">Lipid metabolism</keyword>
<dbReference type="GO" id="GO:0008770">
    <property type="term" value="F:[acyl-carrier-protein] phosphodiesterase activity"/>
    <property type="evidence" value="ECO:0007669"/>
    <property type="project" value="InterPro"/>
</dbReference>
<dbReference type="RefSeq" id="WP_169076632.1">
    <property type="nucleotide sequence ID" value="NZ_JABBXH010000007.1"/>
</dbReference>
<dbReference type="Pfam" id="PF04336">
    <property type="entry name" value="ACP_PD"/>
    <property type="match status" value="1"/>
</dbReference>
<dbReference type="GO" id="GO:0006633">
    <property type="term" value="P:fatty acid biosynthetic process"/>
    <property type="evidence" value="ECO:0007669"/>
    <property type="project" value="UniProtKB-KW"/>
</dbReference>
<evidence type="ECO:0000256" key="3">
    <source>
        <dbReference type="ARBA" id="ARBA00023098"/>
    </source>
</evidence>
<proteinExistence type="predicted"/>
<evidence type="ECO:0000313" key="6">
    <source>
        <dbReference type="Proteomes" id="UP000568664"/>
    </source>
</evidence>
<comment type="caution">
    <text evidence="5">The sequence shown here is derived from an EMBL/GenBank/DDBJ whole genome shotgun (WGS) entry which is preliminary data.</text>
</comment>
<evidence type="ECO:0000256" key="2">
    <source>
        <dbReference type="ARBA" id="ARBA00022801"/>
    </source>
</evidence>
<dbReference type="EMBL" id="JABBXH010000007">
    <property type="protein sequence ID" value="NMP33316.1"/>
    <property type="molecule type" value="Genomic_DNA"/>
</dbReference>
<dbReference type="PIRSF" id="PIRSF011489">
    <property type="entry name" value="DUF479"/>
    <property type="match status" value="1"/>
</dbReference>
<evidence type="ECO:0000256" key="1">
    <source>
        <dbReference type="ARBA" id="ARBA00022516"/>
    </source>
</evidence>
<evidence type="ECO:0000256" key="4">
    <source>
        <dbReference type="ARBA" id="ARBA00023160"/>
    </source>
</evidence>
<reference evidence="5 6" key="1">
    <citation type="submission" date="2020-04" db="EMBL/GenBank/DDBJ databases">
        <title>Thalassotalea sp. M1531, isolated from the surface of marine red alga.</title>
        <authorList>
            <person name="Pang L."/>
            <person name="Lu D.-C."/>
        </authorList>
    </citation>
    <scope>NUCLEOTIDE SEQUENCE [LARGE SCALE GENOMIC DNA]</scope>
    <source>
        <strain evidence="5 6">M1531</strain>
    </source>
</reference>
<keyword evidence="4" id="KW-0275">Fatty acid biosynthesis</keyword>
<dbReference type="Proteomes" id="UP000568664">
    <property type="component" value="Unassembled WGS sequence"/>
</dbReference>
<gene>
    <name evidence="5" type="ORF">HII17_17315</name>
</gene>
<accession>A0A7Y0LGM5</accession>
<dbReference type="AlphaFoldDB" id="A0A7Y0LGM5"/>
<keyword evidence="2" id="KW-0378">Hydrolase</keyword>
<sequence>MNYLAHLLLSPNISAVRIGNLMGDFIKGNQLGHLPEQVLIGIHLHRAIDKFTDNHEQVRALKLLLSSRRKRFSGIISDIVFDHLLAKNWQAYSDISLETFANQCYHELSVSHQLMPERMANVVSKMTAQNWLLAYQSSQSISGAINGVSRRIRFENNLLGAADEVMPVLDEYQQAFLTFFPELQRFVEQKIDELL</sequence>
<dbReference type="PANTHER" id="PTHR38764">
    <property type="entry name" value="ACYL CARRIER PROTEIN PHOSPHODIESTERASE"/>
    <property type="match status" value="1"/>
</dbReference>
<keyword evidence="1" id="KW-0444">Lipid biosynthesis</keyword>
<organism evidence="5 6">
    <name type="scientific">Thalassotalea algicola</name>
    <dbReference type="NCBI Taxonomy" id="2716224"/>
    <lineage>
        <taxon>Bacteria</taxon>
        <taxon>Pseudomonadati</taxon>
        <taxon>Pseudomonadota</taxon>
        <taxon>Gammaproteobacteria</taxon>
        <taxon>Alteromonadales</taxon>
        <taxon>Colwelliaceae</taxon>
        <taxon>Thalassotalea</taxon>
    </lineage>
</organism>
<keyword evidence="4" id="KW-0276">Fatty acid metabolism</keyword>
<protein>
    <submittedName>
        <fullName evidence="5">DUF479 domain-containing protein</fullName>
    </submittedName>
</protein>
<dbReference type="PANTHER" id="PTHR38764:SF1">
    <property type="entry name" value="ACYL CARRIER PROTEIN PHOSPHODIESTERASE"/>
    <property type="match status" value="1"/>
</dbReference>
<dbReference type="InterPro" id="IPR007431">
    <property type="entry name" value="ACP_PD"/>
</dbReference>
<keyword evidence="6" id="KW-1185">Reference proteome</keyword>
<name>A0A7Y0LGM5_9GAMM</name>